<dbReference type="EMBL" id="JAEPBG010000009">
    <property type="protein sequence ID" value="MBK4736778.1"/>
    <property type="molecule type" value="Genomic_DNA"/>
</dbReference>
<protein>
    <submittedName>
        <fullName evidence="1">Metal transporter</fullName>
    </submittedName>
</protein>
<reference evidence="1" key="1">
    <citation type="submission" date="2021-01" db="EMBL/GenBank/DDBJ databases">
        <title>Genome sequence of strain Noviherbaspirillum sp. DKR-6.</title>
        <authorList>
            <person name="Chaudhary D.K."/>
        </authorList>
    </citation>
    <scope>NUCLEOTIDE SEQUENCE</scope>
    <source>
        <strain evidence="1">DKR-6</strain>
    </source>
</reference>
<comment type="caution">
    <text evidence="1">The sequence shown here is derived from an EMBL/GenBank/DDBJ whole genome shotgun (WGS) entry which is preliminary data.</text>
</comment>
<dbReference type="AlphaFoldDB" id="A0A934T2I3"/>
<keyword evidence="2" id="KW-1185">Reference proteome</keyword>
<evidence type="ECO:0000313" key="2">
    <source>
        <dbReference type="Proteomes" id="UP000622890"/>
    </source>
</evidence>
<name>A0A934T2I3_9BURK</name>
<accession>A0A934T2I3</accession>
<organism evidence="1 2">
    <name type="scientific">Noviherbaspirillum pedocola</name>
    <dbReference type="NCBI Taxonomy" id="2801341"/>
    <lineage>
        <taxon>Bacteria</taxon>
        <taxon>Pseudomonadati</taxon>
        <taxon>Pseudomonadota</taxon>
        <taxon>Betaproteobacteria</taxon>
        <taxon>Burkholderiales</taxon>
        <taxon>Oxalobacteraceae</taxon>
        <taxon>Noviherbaspirillum</taxon>
    </lineage>
</organism>
<dbReference type="Gene3D" id="2.40.420.20">
    <property type="match status" value="1"/>
</dbReference>
<dbReference type="RefSeq" id="WP_200594563.1">
    <property type="nucleotide sequence ID" value="NZ_JAEPBG010000009.1"/>
</dbReference>
<gene>
    <name evidence="1" type="ORF">JJB74_19300</name>
</gene>
<proteinExistence type="predicted"/>
<evidence type="ECO:0000313" key="1">
    <source>
        <dbReference type="EMBL" id="MBK4736778.1"/>
    </source>
</evidence>
<sequence length="348" mass="36989">MTISKSKRTILKGLLLLSPTILALAILGEYWLSKGEQSNEAEREAPVRNSVTIEVKDGVTTLTVDQASQTHSGIQTAAIEEMAAADGPTVYGTVVDLQPLVELSSRYTSALADLSAAKTESATSRAELGRVRALYEDDQNVSQKAFGAASAADAAATAKLNVAQATTNAVAGSIRQQFGATVTSWVTSPRSPELAPFTARREVLIRIVLMSQSAPAPATLTLYGNGDAPIQARLVSESPQTDPNVQGRAYFYRTSTPLAVGARVIGHLGKAQDIGLDIPANAIVWYGGQPWAYARTTATTFERRAVDASIPRNGDYLVTRGFRAGEQVVVRGAQLLLSEESRALLSKD</sequence>
<dbReference type="Proteomes" id="UP000622890">
    <property type="component" value="Unassembled WGS sequence"/>
</dbReference>